<evidence type="ECO:0000313" key="1">
    <source>
        <dbReference type="EMBL" id="AUN99514.1"/>
    </source>
</evidence>
<name>A0A2K9NXK7_BACTC</name>
<evidence type="ECO:0000313" key="2">
    <source>
        <dbReference type="Proteomes" id="UP000235584"/>
    </source>
</evidence>
<accession>A0A2K9NXK7</accession>
<dbReference type="KEGG" id="bsto:C0V70_15660"/>
<dbReference type="EMBL" id="CP025704">
    <property type="protein sequence ID" value="AUN99514.1"/>
    <property type="molecule type" value="Genomic_DNA"/>
</dbReference>
<sequence length="356" mass="41352">MKFLIKIEEAIDNLILTFVEKMKAATPHFVFRSIDWIKHSPQMAKKKAGVYVPKIRIFFLKVIGYTQHYTTIVKGHIVGVQIYLRSDEFKQRNKVEMIVSPLKKFKTDPVKAFSFVIIMSIFMGSGYFIYKNTEKIISGTKALRAPASAGLEDPILEFKKLKYHVLGDKELELDVTITAKSIEDKRDLEHIEKEIEEHLLGVSIHINQLPPSNEEIEAIEKEMMEKIEGAKVKSVEIKQVLGGRPKYFMQTEKLAAFKDINLQLFLEDTRRNRQIWVDFTALSSNRNVTLFLKDHEIEIRDYINMHVEPVIPQLPIEEEGRQIIKDKIRIELNEYLKKSGIEGKILEIYVDYLIVS</sequence>
<dbReference type="AlphaFoldDB" id="A0A2K9NXK7"/>
<reference evidence="1 2" key="1">
    <citation type="submission" date="2018-01" db="EMBL/GenBank/DDBJ databases">
        <title>Complete genome sequence of Bacteriovorax stolpii DSM12778.</title>
        <authorList>
            <person name="Tang B."/>
            <person name="Chang J."/>
        </authorList>
    </citation>
    <scope>NUCLEOTIDE SEQUENCE [LARGE SCALE GENOMIC DNA]</scope>
    <source>
        <strain evidence="1 2">DSM 12778</strain>
    </source>
</reference>
<dbReference type="Proteomes" id="UP000235584">
    <property type="component" value="Chromosome"/>
</dbReference>
<keyword evidence="2" id="KW-1185">Reference proteome</keyword>
<protein>
    <submittedName>
        <fullName evidence="1">Uncharacterized protein</fullName>
    </submittedName>
</protein>
<dbReference type="RefSeq" id="WP_102244805.1">
    <property type="nucleotide sequence ID" value="NZ_CP025704.1"/>
</dbReference>
<gene>
    <name evidence="1" type="ORF">C0V70_15660</name>
</gene>
<proteinExistence type="predicted"/>
<organism evidence="1 2">
    <name type="scientific">Bacteriovorax stolpii</name>
    <name type="common">Bdellovibrio stolpii</name>
    <dbReference type="NCBI Taxonomy" id="960"/>
    <lineage>
        <taxon>Bacteria</taxon>
        <taxon>Pseudomonadati</taxon>
        <taxon>Bdellovibrionota</taxon>
        <taxon>Bacteriovoracia</taxon>
        <taxon>Bacteriovoracales</taxon>
        <taxon>Bacteriovoracaceae</taxon>
        <taxon>Bacteriovorax</taxon>
    </lineage>
</organism>